<name>A0A8X6M187_TRICU</name>
<organism evidence="1 2">
    <name type="scientific">Trichonephila clavata</name>
    <name type="common">Joro spider</name>
    <name type="synonym">Nephila clavata</name>
    <dbReference type="NCBI Taxonomy" id="2740835"/>
    <lineage>
        <taxon>Eukaryota</taxon>
        <taxon>Metazoa</taxon>
        <taxon>Ecdysozoa</taxon>
        <taxon>Arthropoda</taxon>
        <taxon>Chelicerata</taxon>
        <taxon>Arachnida</taxon>
        <taxon>Araneae</taxon>
        <taxon>Araneomorphae</taxon>
        <taxon>Entelegynae</taxon>
        <taxon>Araneoidea</taxon>
        <taxon>Nephilidae</taxon>
        <taxon>Trichonephila</taxon>
    </lineage>
</organism>
<keyword evidence="2" id="KW-1185">Reference proteome</keyword>
<evidence type="ECO:0000313" key="2">
    <source>
        <dbReference type="Proteomes" id="UP000887116"/>
    </source>
</evidence>
<sequence>MSEMFHFLRDSSIQKTVNLPVLSMRGRAEMRRANNGAQLFDRPLSRLIPSEFLLSVDRAPVLQTDRTDIRKTPTTKGITVPLSAPEPFTLPLSEIVLVSLPDIKDIYPMTSL</sequence>
<accession>A0A8X6M187</accession>
<dbReference type="EMBL" id="BMAO01019089">
    <property type="protein sequence ID" value="GFR28237.1"/>
    <property type="molecule type" value="Genomic_DNA"/>
</dbReference>
<gene>
    <name evidence="1" type="ORF">TNCT_356461</name>
</gene>
<dbReference type="Proteomes" id="UP000887116">
    <property type="component" value="Unassembled WGS sequence"/>
</dbReference>
<dbReference type="AlphaFoldDB" id="A0A8X6M187"/>
<evidence type="ECO:0000313" key="1">
    <source>
        <dbReference type="EMBL" id="GFR28237.1"/>
    </source>
</evidence>
<reference evidence="1" key="1">
    <citation type="submission" date="2020-07" db="EMBL/GenBank/DDBJ databases">
        <title>Multicomponent nature underlies the extraordinary mechanical properties of spider dragline silk.</title>
        <authorList>
            <person name="Kono N."/>
            <person name="Nakamura H."/>
            <person name="Mori M."/>
            <person name="Yoshida Y."/>
            <person name="Ohtoshi R."/>
            <person name="Malay A.D."/>
            <person name="Moran D.A.P."/>
            <person name="Tomita M."/>
            <person name="Numata K."/>
            <person name="Arakawa K."/>
        </authorList>
    </citation>
    <scope>NUCLEOTIDE SEQUENCE</scope>
</reference>
<protein>
    <submittedName>
        <fullName evidence="1">Uncharacterized protein</fullName>
    </submittedName>
</protein>
<comment type="caution">
    <text evidence="1">The sequence shown here is derived from an EMBL/GenBank/DDBJ whole genome shotgun (WGS) entry which is preliminary data.</text>
</comment>
<proteinExistence type="predicted"/>